<comment type="caution">
    <text evidence="9">The sequence shown here is derived from an EMBL/GenBank/DDBJ whole genome shotgun (WGS) entry which is preliminary data.</text>
</comment>
<evidence type="ECO:0000313" key="10">
    <source>
        <dbReference type="Proteomes" id="UP000070186"/>
    </source>
</evidence>
<name>A0A133XLH4_9RHOO</name>
<evidence type="ECO:0000259" key="8">
    <source>
        <dbReference type="Pfam" id="PF01182"/>
    </source>
</evidence>
<dbReference type="CDD" id="cd01400">
    <property type="entry name" value="6PGL"/>
    <property type="match status" value="1"/>
</dbReference>
<dbReference type="InterPro" id="IPR006148">
    <property type="entry name" value="Glc/Gal-6P_isomerase"/>
</dbReference>
<accession>A0A133XLH4</accession>
<gene>
    <name evidence="7" type="primary">pgl</name>
    <name evidence="9" type="ORF">AT959_05435</name>
</gene>
<dbReference type="AlphaFoldDB" id="A0A133XLH4"/>
<dbReference type="STRING" id="281362.AT959_05435"/>
<dbReference type="PANTHER" id="PTHR11054">
    <property type="entry name" value="6-PHOSPHOGLUCONOLACTONASE"/>
    <property type="match status" value="1"/>
</dbReference>
<dbReference type="GO" id="GO:0005975">
    <property type="term" value="P:carbohydrate metabolic process"/>
    <property type="evidence" value="ECO:0007669"/>
    <property type="project" value="UniProtKB-UniRule"/>
</dbReference>
<comment type="catalytic activity">
    <reaction evidence="1 7">
        <text>6-phospho-D-glucono-1,5-lactone + H2O = 6-phospho-D-gluconate + H(+)</text>
        <dbReference type="Rhea" id="RHEA:12556"/>
        <dbReference type="ChEBI" id="CHEBI:15377"/>
        <dbReference type="ChEBI" id="CHEBI:15378"/>
        <dbReference type="ChEBI" id="CHEBI:57955"/>
        <dbReference type="ChEBI" id="CHEBI:58759"/>
        <dbReference type="EC" id="3.1.1.31"/>
    </reaction>
</comment>
<comment type="function">
    <text evidence="2 7">Hydrolysis of 6-phosphogluconolactone to 6-phosphogluconate.</text>
</comment>
<organism evidence="9 10">
    <name type="scientific">Dechloromonas denitrificans</name>
    <dbReference type="NCBI Taxonomy" id="281362"/>
    <lineage>
        <taxon>Bacteria</taxon>
        <taxon>Pseudomonadati</taxon>
        <taxon>Pseudomonadota</taxon>
        <taxon>Betaproteobacteria</taxon>
        <taxon>Rhodocyclales</taxon>
        <taxon>Azonexaceae</taxon>
        <taxon>Dechloromonas</taxon>
    </lineage>
</organism>
<dbReference type="Pfam" id="PF01182">
    <property type="entry name" value="Glucosamine_iso"/>
    <property type="match status" value="1"/>
</dbReference>
<evidence type="ECO:0000256" key="3">
    <source>
        <dbReference type="ARBA" id="ARBA00004961"/>
    </source>
</evidence>
<keyword evidence="7" id="KW-0378">Hydrolase</keyword>
<dbReference type="NCBIfam" id="TIGR01198">
    <property type="entry name" value="pgl"/>
    <property type="match status" value="1"/>
</dbReference>
<dbReference type="GO" id="GO:0017057">
    <property type="term" value="F:6-phosphogluconolactonase activity"/>
    <property type="evidence" value="ECO:0007669"/>
    <property type="project" value="UniProtKB-UniRule"/>
</dbReference>
<dbReference type="InterPro" id="IPR037171">
    <property type="entry name" value="NagB/RpiA_transferase-like"/>
</dbReference>
<dbReference type="PANTHER" id="PTHR11054:SF0">
    <property type="entry name" value="6-PHOSPHOGLUCONOLACTONASE"/>
    <property type="match status" value="1"/>
</dbReference>
<dbReference type="RefSeq" id="WP_066881388.1">
    <property type="nucleotide sequence ID" value="NZ_LODL01000010.1"/>
</dbReference>
<proteinExistence type="inferred from homology"/>
<dbReference type="EMBL" id="LODL01000010">
    <property type="protein sequence ID" value="KXB31790.1"/>
    <property type="molecule type" value="Genomic_DNA"/>
</dbReference>
<comment type="pathway">
    <text evidence="3 7">Carbohydrate degradation; pentose phosphate pathway; D-ribulose 5-phosphate from D-glucose 6-phosphate (oxidative stage): step 2/3.</text>
</comment>
<evidence type="ECO:0000256" key="7">
    <source>
        <dbReference type="RuleBase" id="RU365095"/>
    </source>
</evidence>
<evidence type="ECO:0000256" key="2">
    <source>
        <dbReference type="ARBA" id="ARBA00002681"/>
    </source>
</evidence>
<keyword evidence="10" id="KW-1185">Reference proteome</keyword>
<evidence type="ECO:0000256" key="6">
    <source>
        <dbReference type="ARBA" id="ARBA00020337"/>
    </source>
</evidence>
<dbReference type="EC" id="3.1.1.31" evidence="5 7"/>
<evidence type="ECO:0000256" key="1">
    <source>
        <dbReference type="ARBA" id="ARBA00000832"/>
    </source>
</evidence>
<evidence type="ECO:0000256" key="4">
    <source>
        <dbReference type="ARBA" id="ARBA00010662"/>
    </source>
</evidence>
<dbReference type="UniPathway" id="UPA00115">
    <property type="reaction ID" value="UER00409"/>
</dbReference>
<dbReference type="Gene3D" id="3.40.50.1360">
    <property type="match status" value="1"/>
</dbReference>
<comment type="similarity">
    <text evidence="4 7">Belongs to the glucosamine/galactosamine-6-phosphate isomerase family. 6-phosphogluconolactonase subfamily.</text>
</comment>
<dbReference type="SUPFAM" id="SSF100950">
    <property type="entry name" value="NagB/RpiA/CoA transferase-like"/>
    <property type="match status" value="1"/>
</dbReference>
<evidence type="ECO:0000313" key="9">
    <source>
        <dbReference type="EMBL" id="KXB31790.1"/>
    </source>
</evidence>
<dbReference type="InterPro" id="IPR039104">
    <property type="entry name" value="6PGL"/>
</dbReference>
<dbReference type="InterPro" id="IPR005900">
    <property type="entry name" value="6-phosphogluconolactonase_DevB"/>
</dbReference>
<sequence length="229" mass="24792">MLPADTRLLVDAEAVAAEACRLIGRAAQDAIRQRRVFRLVLAGGNTPRRCYQLLAATEQDWPAWEIFWSDERCLQANHPERNDRMAQAVWLAQVPIPAAQLHPIPVELGPEIAAARYGALLAEGPPFDLVLLGMGEDGHTASLFPQAAAQDAPVIAVHGAPKPPAERVSLNYQSLQTCREQLVLVTGGEKSSALAAWQQNARLPIARAVTNNACLLVDVAAGRLARLKH</sequence>
<feature type="domain" description="Glucosamine/galactosamine-6-phosphate isomerase" evidence="8">
    <location>
        <begin position="11"/>
        <end position="209"/>
    </location>
</feature>
<dbReference type="Proteomes" id="UP000070186">
    <property type="component" value="Unassembled WGS sequence"/>
</dbReference>
<reference evidence="9 10" key="1">
    <citation type="submission" date="2015-12" db="EMBL/GenBank/DDBJ databases">
        <title>Nitrous oxide reduction kinetics distinguish bacteria harboring typical versus atypical NosZ.</title>
        <authorList>
            <person name="Yoon S."/>
            <person name="Nissen S."/>
            <person name="Park D."/>
            <person name="Sanford R.A."/>
            <person name="Loeffler F.E."/>
        </authorList>
    </citation>
    <scope>NUCLEOTIDE SEQUENCE [LARGE SCALE GENOMIC DNA]</scope>
    <source>
        <strain evidence="9 10">ATCC BAA-841</strain>
    </source>
</reference>
<protein>
    <recommendedName>
        <fullName evidence="6 7">6-phosphogluconolactonase</fullName>
        <shortName evidence="7">6PGL</shortName>
        <ecNumber evidence="5 7">3.1.1.31</ecNumber>
    </recommendedName>
</protein>
<dbReference type="GO" id="GO:0006098">
    <property type="term" value="P:pentose-phosphate shunt"/>
    <property type="evidence" value="ECO:0007669"/>
    <property type="project" value="UniProtKB-UniPathway"/>
</dbReference>
<evidence type="ECO:0000256" key="5">
    <source>
        <dbReference type="ARBA" id="ARBA00013198"/>
    </source>
</evidence>